<organism evidence="8 9">
    <name type="scientific">Candidatus Desulfacyla euxinica</name>
    <dbReference type="NCBI Taxonomy" id="2841693"/>
    <lineage>
        <taxon>Bacteria</taxon>
        <taxon>Deltaproteobacteria</taxon>
        <taxon>Candidatus Desulfacyla</taxon>
    </lineage>
</organism>
<keyword evidence="5 7" id="KW-0472">Membrane</keyword>
<evidence type="ECO:0000256" key="4">
    <source>
        <dbReference type="ARBA" id="ARBA00022989"/>
    </source>
</evidence>
<proteinExistence type="predicted"/>
<keyword evidence="1" id="KW-1003">Cell membrane</keyword>
<dbReference type="AlphaFoldDB" id="A0A8J6T344"/>
<keyword evidence="3 7" id="KW-0812">Transmembrane</keyword>
<dbReference type="GO" id="GO:0030428">
    <property type="term" value="C:cell septum"/>
    <property type="evidence" value="ECO:0007669"/>
    <property type="project" value="TreeGrafter"/>
</dbReference>
<dbReference type="Proteomes" id="UP000650524">
    <property type="component" value="Unassembled WGS sequence"/>
</dbReference>
<keyword evidence="4 7" id="KW-1133">Transmembrane helix</keyword>
<dbReference type="Pfam" id="PF04977">
    <property type="entry name" value="DivIC"/>
    <property type="match status" value="1"/>
</dbReference>
<evidence type="ECO:0000256" key="6">
    <source>
        <dbReference type="ARBA" id="ARBA00023306"/>
    </source>
</evidence>
<dbReference type="InterPro" id="IPR007060">
    <property type="entry name" value="FtsL/DivIC"/>
</dbReference>
<dbReference type="PANTHER" id="PTHR37485:SF1">
    <property type="entry name" value="CELL DIVISION PROTEIN FTSB"/>
    <property type="match status" value="1"/>
</dbReference>
<evidence type="ECO:0000313" key="8">
    <source>
        <dbReference type="EMBL" id="MBC8175837.1"/>
    </source>
</evidence>
<keyword evidence="2" id="KW-0132">Cell division</keyword>
<sequence>MNPRIKRLLKIPLIGFCLFFLSVIWLWFGEGGFARLYRSEAERQSCIERIHRLAKENETLLDEVKLLRTDMKYVESMARRELNLIKENEVIYRFSKEPVLENDKNTFN</sequence>
<name>A0A8J6T344_9DELT</name>
<evidence type="ECO:0000313" key="9">
    <source>
        <dbReference type="Proteomes" id="UP000650524"/>
    </source>
</evidence>
<accession>A0A8J6T344</accession>
<protein>
    <submittedName>
        <fullName evidence="8">Septum formation initiator family protein</fullName>
    </submittedName>
</protein>
<evidence type="ECO:0000256" key="5">
    <source>
        <dbReference type="ARBA" id="ARBA00023136"/>
    </source>
</evidence>
<evidence type="ECO:0000256" key="3">
    <source>
        <dbReference type="ARBA" id="ARBA00022692"/>
    </source>
</evidence>
<dbReference type="InterPro" id="IPR023081">
    <property type="entry name" value="Cell_div_FtsB"/>
</dbReference>
<keyword evidence="6" id="KW-0131">Cell cycle</keyword>
<gene>
    <name evidence="8" type="ORF">H8E19_00420</name>
</gene>
<feature type="transmembrane region" description="Helical" evidence="7">
    <location>
        <begin position="7"/>
        <end position="28"/>
    </location>
</feature>
<dbReference type="PANTHER" id="PTHR37485">
    <property type="entry name" value="CELL DIVISION PROTEIN FTSB"/>
    <property type="match status" value="1"/>
</dbReference>
<evidence type="ECO:0000256" key="2">
    <source>
        <dbReference type="ARBA" id="ARBA00022618"/>
    </source>
</evidence>
<evidence type="ECO:0000256" key="1">
    <source>
        <dbReference type="ARBA" id="ARBA00022475"/>
    </source>
</evidence>
<dbReference type="EMBL" id="JACNJD010000028">
    <property type="protein sequence ID" value="MBC8175837.1"/>
    <property type="molecule type" value="Genomic_DNA"/>
</dbReference>
<dbReference type="GO" id="GO:0043093">
    <property type="term" value="P:FtsZ-dependent cytokinesis"/>
    <property type="evidence" value="ECO:0007669"/>
    <property type="project" value="TreeGrafter"/>
</dbReference>
<evidence type="ECO:0000256" key="7">
    <source>
        <dbReference type="SAM" id="Phobius"/>
    </source>
</evidence>
<reference evidence="8 9" key="1">
    <citation type="submission" date="2020-08" db="EMBL/GenBank/DDBJ databases">
        <title>Bridging the membrane lipid divide: bacteria of the FCB group superphylum have the potential to synthesize archaeal ether lipids.</title>
        <authorList>
            <person name="Villanueva L."/>
            <person name="Von Meijenfeldt F.A.B."/>
            <person name="Westbye A.B."/>
            <person name="Yadav S."/>
            <person name="Hopmans E.C."/>
            <person name="Dutilh B.E."/>
            <person name="Sinninghe Damste J.S."/>
        </authorList>
    </citation>
    <scope>NUCLEOTIDE SEQUENCE [LARGE SCALE GENOMIC DNA]</scope>
    <source>
        <strain evidence="8">NIOZ-UU27</strain>
    </source>
</reference>
<comment type="caution">
    <text evidence="8">The sequence shown here is derived from an EMBL/GenBank/DDBJ whole genome shotgun (WGS) entry which is preliminary data.</text>
</comment>